<keyword evidence="10 16" id="KW-0326">Glycosidase</keyword>
<dbReference type="InterPro" id="IPR017853">
    <property type="entry name" value="GH"/>
</dbReference>
<proteinExistence type="inferred from homology"/>
<feature type="non-terminal residue" evidence="19">
    <location>
        <position position="1"/>
    </location>
</feature>
<comment type="catalytic activity">
    <reaction evidence="11">
        <text>Hydrolysis of (1-&gt;6)-alpha-D-glucosidic linkages in some oligosaccharides produced from starch and glycogen by alpha-amylase, and in isomaltose.</text>
        <dbReference type="EC" id="3.2.1.10"/>
    </reaction>
</comment>
<gene>
    <name evidence="19" type="ORF">MONAX_5E032847</name>
</gene>
<dbReference type="SUPFAM" id="SSF51445">
    <property type="entry name" value="(Trans)glycosidases"/>
    <property type="match status" value="2"/>
</dbReference>
<evidence type="ECO:0000259" key="18">
    <source>
        <dbReference type="Pfam" id="PF21365"/>
    </source>
</evidence>
<sequence>VTFQPTPALTYRTTGGILDFYVFLGPTPELVTQQYTEVIGRPVMVPYWSLGFQLCRYGYENDSEISSLYDEMVAAQIPYDVQYSDIDYMERQLDFTLSPKFAGFPALINRMRADGMRVILILDPAISGNETQPYPAFTRGVEDDVFIKYPNGGGIVWGKVWPDYPDIVVNSSLDWDSQVEEYRAYVAFPDFFHNSTALWWKREIAELYNNPENPERSLKFDGMWIDMNEPSSFVNGAVPSGCSDASLNHPPYMPHLESRDRGLSSKTLCMESEQILPDGSRVRHYDVHSLYGWSQTRPTYEAVQEVTGQRGIVITRSTFPSSGRWGGHWLGDNTAAWDQLKKSIIGVAVQEVTGQRGIVITRSTFPSSGRWGGHWLGDNTAAWDQLKKSIIAVVLIAGMMEFSLFGISYTGADICGFFQDAEYEMCARWMQLGAFYPFSRNHNTIGTRRQDPVSWDAAFVNISRSVMETRYTLLPYLYTLMFKAHTEGSTVVRPLLHEFVSDRVTWDIDDQFLLGPAFLVSPVLQANARSVTAYFPGARWYDYYSGVDINARGMWKDLEAPLDHINLHVRGGYILPWQEPALNTQLSRQKFMGFKVALDDEGSAEGWLFWDDGQSIDTIENGIYYLAYFSASQNTMQSHVIFNNYVVATNPLKLGYIEIWGVGSVSVSSVSITLRNGNEIPPFTYNSTTQVLKIDVTRKSISLHDFLSLTWKSSP</sequence>
<evidence type="ECO:0000256" key="15">
    <source>
        <dbReference type="ARBA" id="ARBA00069381"/>
    </source>
</evidence>
<dbReference type="GO" id="GO:0004575">
    <property type="term" value="F:sucrose alpha-glucosidase activity"/>
    <property type="evidence" value="ECO:0007669"/>
    <property type="project" value="UniProtKB-EC"/>
</dbReference>
<evidence type="ECO:0000256" key="14">
    <source>
        <dbReference type="ARBA" id="ARBA00066241"/>
    </source>
</evidence>
<name>A0A5E4AND8_MARMO</name>
<dbReference type="InterPro" id="IPR048395">
    <property type="entry name" value="Glyco_hydro_31_C"/>
</dbReference>
<organism evidence="19 20">
    <name type="scientific">Marmota monax</name>
    <name type="common">Woodchuck</name>
    <dbReference type="NCBI Taxonomy" id="9995"/>
    <lineage>
        <taxon>Eukaryota</taxon>
        <taxon>Metazoa</taxon>
        <taxon>Chordata</taxon>
        <taxon>Craniata</taxon>
        <taxon>Vertebrata</taxon>
        <taxon>Euteleostomi</taxon>
        <taxon>Mammalia</taxon>
        <taxon>Eutheria</taxon>
        <taxon>Euarchontoglires</taxon>
        <taxon>Glires</taxon>
        <taxon>Rodentia</taxon>
        <taxon>Sciuromorpha</taxon>
        <taxon>Sciuridae</taxon>
        <taxon>Xerinae</taxon>
        <taxon>Marmotini</taxon>
        <taxon>Marmota</taxon>
    </lineage>
</organism>
<evidence type="ECO:0000256" key="11">
    <source>
        <dbReference type="ARBA" id="ARBA00036217"/>
    </source>
</evidence>
<evidence type="ECO:0000256" key="3">
    <source>
        <dbReference type="ARBA" id="ARBA00022641"/>
    </source>
</evidence>
<dbReference type="FunFam" id="2.60.40.1180:FF:000001">
    <property type="entry name" value="Maltase-glucoamylase, intestinal"/>
    <property type="match status" value="1"/>
</dbReference>
<feature type="domain" description="Glycoside hydrolase family 31 TIM barrel" evidence="17">
    <location>
        <begin position="42"/>
        <end position="348"/>
    </location>
</feature>
<keyword evidence="3" id="KW-0765">Sulfation</keyword>
<evidence type="ECO:0000256" key="2">
    <source>
        <dbReference type="ARBA" id="ARBA00007806"/>
    </source>
</evidence>
<evidence type="ECO:0000256" key="7">
    <source>
        <dbReference type="ARBA" id="ARBA00022968"/>
    </source>
</evidence>
<keyword evidence="8" id="KW-0472">Membrane</keyword>
<dbReference type="GO" id="GO:0004558">
    <property type="term" value="F:alpha-1,4-glucosidase activity"/>
    <property type="evidence" value="ECO:0007669"/>
    <property type="project" value="TreeGrafter"/>
</dbReference>
<dbReference type="GO" id="GO:0012505">
    <property type="term" value="C:endomembrane system"/>
    <property type="evidence" value="ECO:0007669"/>
    <property type="project" value="UniProtKB-ARBA"/>
</dbReference>
<evidence type="ECO:0000256" key="8">
    <source>
        <dbReference type="ARBA" id="ARBA00022989"/>
    </source>
</evidence>
<dbReference type="GO" id="GO:0005975">
    <property type="term" value="P:carbohydrate metabolic process"/>
    <property type="evidence" value="ECO:0007669"/>
    <property type="project" value="InterPro"/>
</dbReference>
<dbReference type="InterPro" id="IPR013780">
    <property type="entry name" value="Glyco_hydro_b"/>
</dbReference>
<dbReference type="CDD" id="cd06602">
    <property type="entry name" value="GH31_MGAM_SI_GAA"/>
    <property type="match status" value="1"/>
</dbReference>
<evidence type="ECO:0000256" key="9">
    <source>
        <dbReference type="ARBA" id="ARBA00023180"/>
    </source>
</evidence>
<dbReference type="GO" id="GO:0045177">
    <property type="term" value="C:apical part of cell"/>
    <property type="evidence" value="ECO:0007669"/>
    <property type="project" value="UniProtKB-ARBA"/>
</dbReference>
<evidence type="ECO:0000256" key="12">
    <source>
        <dbReference type="ARBA" id="ARBA00052238"/>
    </source>
</evidence>
<dbReference type="GO" id="GO:0005737">
    <property type="term" value="C:cytoplasm"/>
    <property type="evidence" value="ECO:0007669"/>
    <property type="project" value="UniProtKB-ARBA"/>
</dbReference>
<comment type="subunit">
    <text evidence="14">The resulting sucrase and isomaltase subunits stay associated with one another in a complex by non-covalent linkages.</text>
</comment>
<comment type="catalytic activity">
    <reaction evidence="12">
        <text>Hydrolysis of sucrose and maltose by an alpha-D-glucosidase-type action.</text>
        <dbReference type="EC" id="3.2.1.48"/>
    </reaction>
</comment>
<dbReference type="CDD" id="cd14752">
    <property type="entry name" value="GH31_N"/>
    <property type="match status" value="1"/>
</dbReference>
<dbReference type="EMBL" id="CABDUW010000109">
    <property type="protein sequence ID" value="VTJ58838.1"/>
    <property type="molecule type" value="Genomic_DNA"/>
</dbReference>
<keyword evidence="4" id="KW-0812">Transmembrane</keyword>
<evidence type="ECO:0000259" key="17">
    <source>
        <dbReference type="Pfam" id="PF01055"/>
    </source>
</evidence>
<dbReference type="SUPFAM" id="SSF51011">
    <property type="entry name" value="Glycosyl hydrolase domain"/>
    <property type="match status" value="1"/>
</dbReference>
<evidence type="ECO:0000256" key="6">
    <source>
        <dbReference type="ARBA" id="ARBA00022801"/>
    </source>
</evidence>
<evidence type="ECO:0000256" key="10">
    <source>
        <dbReference type="ARBA" id="ARBA00023295"/>
    </source>
</evidence>
<comment type="caution">
    <text evidence="19">The sequence shown here is derived from an EMBL/GenBank/DDBJ whole genome shotgun (WGS) entry which is preliminary data.</text>
</comment>
<reference evidence="19" key="1">
    <citation type="submission" date="2019-04" db="EMBL/GenBank/DDBJ databases">
        <authorList>
            <person name="Alioto T."/>
            <person name="Alioto T."/>
        </authorList>
    </citation>
    <scope>NUCLEOTIDE SEQUENCE [LARGE SCALE GENOMIC DNA]</scope>
</reference>
<keyword evidence="6 16" id="KW-0378">Hydrolase</keyword>
<accession>A0A5E4AND8</accession>
<dbReference type="Pfam" id="PF01055">
    <property type="entry name" value="Glyco_hydro_31_2nd"/>
    <property type="match status" value="2"/>
</dbReference>
<dbReference type="FunFam" id="3.20.20.80:FF:000016">
    <property type="entry name" value="Maltase-glucoamylase, intestinal"/>
    <property type="match status" value="1"/>
</dbReference>
<evidence type="ECO:0000256" key="13">
    <source>
        <dbReference type="ARBA" id="ARBA00055909"/>
    </source>
</evidence>
<dbReference type="Proteomes" id="UP000335636">
    <property type="component" value="Unassembled WGS sequence"/>
</dbReference>
<protein>
    <recommendedName>
        <fullName evidence="15">Sucrase-isomaltase, intestinal</fullName>
    </recommendedName>
</protein>
<evidence type="ECO:0000256" key="1">
    <source>
        <dbReference type="ARBA" id="ARBA00004167"/>
    </source>
</evidence>
<keyword evidence="8" id="KW-1133">Transmembrane helix</keyword>
<keyword evidence="7" id="KW-0735">Signal-anchor</keyword>
<evidence type="ECO:0000313" key="19">
    <source>
        <dbReference type="EMBL" id="VTJ58838.1"/>
    </source>
</evidence>
<dbReference type="AlphaFoldDB" id="A0A5E4AND8"/>
<dbReference type="PANTHER" id="PTHR22762:SF63">
    <property type="entry name" value="MALTASE-GLUCOAMYLASE"/>
    <property type="match status" value="1"/>
</dbReference>
<comment type="subcellular location">
    <subcellularLocation>
        <location evidence="1">Membrane</location>
        <topology evidence="1">Single-pass membrane protein</topology>
    </subcellularLocation>
</comment>
<dbReference type="Gene3D" id="3.20.20.80">
    <property type="entry name" value="Glycosidases"/>
    <property type="match status" value="2"/>
</dbReference>
<comment type="function">
    <text evidence="13">Plays an important role in the final stage of carbohydrate digestion. Isomaltase activity is specific for both alpha-1,4- and alpha-1,6-oligosaccharides.</text>
</comment>
<keyword evidence="9" id="KW-0325">Glycoprotein</keyword>
<evidence type="ECO:0000313" key="20">
    <source>
        <dbReference type="Proteomes" id="UP000335636"/>
    </source>
</evidence>
<evidence type="ECO:0000256" key="5">
    <source>
        <dbReference type="ARBA" id="ARBA00022737"/>
    </source>
</evidence>
<evidence type="ECO:0000256" key="4">
    <source>
        <dbReference type="ARBA" id="ARBA00022692"/>
    </source>
</evidence>
<keyword evidence="20" id="KW-1185">Reference proteome</keyword>
<dbReference type="Pfam" id="PF21365">
    <property type="entry name" value="Glyco_hydro_31_3rd"/>
    <property type="match status" value="1"/>
</dbReference>
<feature type="domain" description="Glycosyl hydrolase family 31 C-terminal" evidence="18">
    <location>
        <begin position="488"/>
        <end position="575"/>
    </location>
</feature>
<evidence type="ECO:0000256" key="16">
    <source>
        <dbReference type="RuleBase" id="RU361185"/>
    </source>
</evidence>
<dbReference type="InterPro" id="IPR030458">
    <property type="entry name" value="Glyco_hydro_31_AS"/>
</dbReference>
<dbReference type="FunFam" id="2.60.40.1180:FF:000005">
    <property type="entry name" value="Maltase-glucoamylase, intestinal"/>
    <property type="match status" value="1"/>
</dbReference>
<feature type="domain" description="Glycoside hydrolase family 31 TIM barrel" evidence="17">
    <location>
        <begin position="353"/>
        <end position="480"/>
    </location>
</feature>
<dbReference type="InterPro" id="IPR000322">
    <property type="entry name" value="Glyco_hydro_31_TIM"/>
</dbReference>
<dbReference type="GO" id="GO:0005886">
    <property type="term" value="C:plasma membrane"/>
    <property type="evidence" value="ECO:0007669"/>
    <property type="project" value="UniProtKB-ARBA"/>
</dbReference>
<dbReference type="PROSITE" id="PS00129">
    <property type="entry name" value="GLYCOSYL_HYDROL_F31_1"/>
    <property type="match status" value="1"/>
</dbReference>
<dbReference type="Gene3D" id="2.60.40.1760">
    <property type="entry name" value="glycosyl hydrolase (family 31)"/>
    <property type="match status" value="1"/>
</dbReference>
<dbReference type="GO" id="GO:0004574">
    <property type="term" value="F:oligo-1,6-glucosidase activity"/>
    <property type="evidence" value="ECO:0007669"/>
    <property type="project" value="UniProtKB-EC"/>
</dbReference>
<comment type="similarity">
    <text evidence="2 16">Belongs to the glycosyl hydrolase 31 family.</text>
</comment>
<dbReference type="Gene3D" id="2.60.40.1180">
    <property type="entry name" value="Golgi alpha-mannosidase II"/>
    <property type="match status" value="2"/>
</dbReference>
<keyword evidence="5" id="KW-0677">Repeat</keyword>
<dbReference type="PANTHER" id="PTHR22762">
    <property type="entry name" value="ALPHA-GLUCOSIDASE"/>
    <property type="match status" value="1"/>
</dbReference>